<dbReference type="GeneTree" id="ENSGT00940000158161"/>
<dbReference type="Gene3D" id="3.30.70.330">
    <property type="match status" value="1"/>
</dbReference>
<evidence type="ECO:0000313" key="6">
    <source>
        <dbReference type="Proteomes" id="UP000028760"/>
    </source>
</evidence>
<evidence type="ECO:0000313" key="5">
    <source>
        <dbReference type="Ensembl" id="ENSPFOP00000020646.2"/>
    </source>
</evidence>
<dbReference type="InterPro" id="IPR012677">
    <property type="entry name" value="Nucleotide-bd_a/b_plait_sf"/>
</dbReference>
<dbReference type="AlphaFoldDB" id="A0A087YRJ3"/>
<dbReference type="GO" id="GO:0003723">
    <property type="term" value="F:RNA binding"/>
    <property type="evidence" value="ECO:0007669"/>
    <property type="project" value="UniProtKB-UniRule"/>
</dbReference>
<dbReference type="Proteomes" id="UP000028760">
    <property type="component" value="Unassembled WGS sequence"/>
</dbReference>
<organism evidence="5 6">
    <name type="scientific">Poecilia formosa</name>
    <name type="common">Amazon molly</name>
    <name type="synonym">Limia formosa</name>
    <dbReference type="NCBI Taxonomy" id="48698"/>
    <lineage>
        <taxon>Eukaryota</taxon>
        <taxon>Metazoa</taxon>
        <taxon>Chordata</taxon>
        <taxon>Craniata</taxon>
        <taxon>Vertebrata</taxon>
        <taxon>Euteleostomi</taxon>
        <taxon>Actinopterygii</taxon>
        <taxon>Neopterygii</taxon>
        <taxon>Teleostei</taxon>
        <taxon>Neoteleostei</taxon>
        <taxon>Acanthomorphata</taxon>
        <taxon>Ovalentaria</taxon>
        <taxon>Atherinomorphae</taxon>
        <taxon>Cyprinodontiformes</taxon>
        <taxon>Poeciliidae</taxon>
        <taxon>Poeciliinae</taxon>
        <taxon>Poecilia</taxon>
    </lineage>
</organism>
<dbReference type="Ensembl" id="ENSPFOT00000020670.2">
    <property type="protein sequence ID" value="ENSPFOP00000020646.2"/>
    <property type="gene ID" value="ENSPFOG00000020520.2"/>
</dbReference>
<dbReference type="PROSITE" id="PS50102">
    <property type="entry name" value="RRM"/>
    <property type="match status" value="1"/>
</dbReference>
<evidence type="ECO:0000256" key="3">
    <source>
        <dbReference type="SAM" id="MobiDB-lite"/>
    </source>
</evidence>
<dbReference type="InterPro" id="IPR000504">
    <property type="entry name" value="RRM_dom"/>
</dbReference>
<dbReference type="PANTHER" id="PTHR23189">
    <property type="entry name" value="RNA RECOGNITION MOTIF-CONTAINING"/>
    <property type="match status" value="1"/>
</dbReference>
<sequence length="108" mass="12373">MFLGNLEAGLTENDIRRAFERFGLITEVDIKRTVRGQNNTYGFIKFENLDMAHRAKVAMSGKVVGHSPIKIGLAEPMRVRDRTPPLPGRFRERDPYSSARAQTQSRRR</sequence>
<evidence type="ECO:0000256" key="1">
    <source>
        <dbReference type="ARBA" id="ARBA00022884"/>
    </source>
</evidence>
<dbReference type="EMBL" id="AYCK01013506">
    <property type="status" value="NOT_ANNOTATED_CDS"/>
    <property type="molecule type" value="Genomic_DNA"/>
</dbReference>
<dbReference type="SMART" id="SM00360">
    <property type="entry name" value="RRM"/>
    <property type="match status" value="1"/>
</dbReference>
<evidence type="ECO:0000259" key="4">
    <source>
        <dbReference type="PROSITE" id="PS50102"/>
    </source>
</evidence>
<name>A0A087YRJ3_POEFO</name>
<keyword evidence="6" id="KW-1185">Reference proteome</keyword>
<evidence type="ECO:0000256" key="2">
    <source>
        <dbReference type="PROSITE-ProRule" id="PRU00176"/>
    </source>
</evidence>
<keyword evidence="1 2" id="KW-0694">RNA-binding</keyword>
<feature type="compositionally biased region" description="Basic and acidic residues" evidence="3">
    <location>
        <begin position="77"/>
        <end position="95"/>
    </location>
</feature>
<proteinExistence type="predicted"/>
<reference evidence="6" key="1">
    <citation type="submission" date="2013-10" db="EMBL/GenBank/DDBJ databases">
        <authorList>
            <person name="Schartl M."/>
            <person name="Warren W."/>
        </authorList>
    </citation>
    <scope>NUCLEOTIDE SEQUENCE [LARGE SCALE GENOMIC DNA]</scope>
    <source>
        <strain evidence="6">female</strain>
    </source>
</reference>
<accession>A0A087YRJ3</accession>
<reference evidence="5" key="3">
    <citation type="submission" date="2025-09" db="UniProtKB">
        <authorList>
            <consortium name="Ensembl"/>
        </authorList>
    </citation>
    <scope>IDENTIFICATION</scope>
</reference>
<dbReference type="InterPro" id="IPR035979">
    <property type="entry name" value="RBD_domain_sf"/>
</dbReference>
<feature type="domain" description="RRM" evidence="4">
    <location>
        <begin position="1"/>
        <end position="76"/>
    </location>
</feature>
<dbReference type="eggNOG" id="KOG0112">
    <property type="taxonomic scope" value="Eukaryota"/>
</dbReference>
<dbReference type="SUPFAM" id="SSF54928">
    <property type="entry name" value="RNA-binding domain, RBD"/>
    <property type="match status" value="1"/>
</dbReference>
<feature type="compositionally biased region" description="Low complexity" evidence="3">
    <location>
        <begin position="97"/>
        <end position="108"/>
    </location>
</feature>
<reference evidence="5" key="2">
    <citation type="submission" date="2025-08" db="UniProtKB">
        <authorList>
            <consortium name="Ensembl"/>
        </authorList>
    </citation>
    <scope>IDENTIFICATION</scope>
</reference>
<protein>
    <recommendedName>
        <fullName evidence="4">RRM domain-containing protein</fullName>
    </recommendedName>
</protein>
<feature type="region of interest" description="Disordered" evidence="3">
    <location>
        <begin position="75"/>
        <end position="108"/>
    </location>
</feature>
<dbReference type="STRING" id="48698.ENSPFOP00000020646"/>
<dbReference type="Pfam" id="PF00076">
    <property type="entry name" value="RRM_1"/>
    <property type="match status" value="1"/>
</dbReference>